<dbReference type="InterPro" id="IPR001623">
    <property type="entry name" value="DnaJ_domain"/>
</dbReference>
<feature type="region of interest" description="Disordered" evidence="1">
    <location>
        <begin position="55"/>
        <end position="75"/>
    </location>
</feature>
<evidence type="ECO:0000313" key="5">
    <source>
        <dbReference type="WBParaSite" id="L893_g28816.t1"/>
    </source>
</evidence>
<dbReference type="PANTHER" id="PTHR44825">
    <property type="match status" value="1"/>
</dbReference>
<reference evidence="5" key="1">
    <citation type="submission" date="2016-11" db="UniProtKB">
        <authorList>
            <consortium name="WormBaseParasite"/>
        </authorList>
    </citation>
    <scope>IDENTIFICATION</scope>
</reference>
<dbReference type="Gene3D" id="1.10.287.110">
    <property type="entry name" value="DnaJ domain"/>
    <property type="match status" value="1"/>
</dbReference>
<feature type="transmembrane region" description="Helical" evidence="2">
    <location>
        <begin position="169"/>
        <end position="190"/>
    </location>
</feature>
<dbReference type="SUPFAM" id="SSF46565">
    <property type="entry name" value="Chaperone J-domain"/>
    <property type="match status" value="1"/>
</dbReference>
<evidence type="ECO:0000256" key="1">
    <source>
        <dbReference type="SAM" id="MobiDB-lite"/>
    </source>
</evidence>
<dbReference type="WBParaSite" id="L893_g28816.t1">
    <property type="protein sequence ID" value="L893_g28816.t1"/>
    <property type="gene ID" value="L893_g28816"/>
</dbReference>
<evidence type="ECO:0000259" key="3">
    <source>
        <dbReference type="PROSITE" id="PS50076"/>
    </source>
</evidence>
<feature type="domain" description="J" evidence="3">
    <location>
        <begin position="28"/>
        <end position="104"/>
    </location>
</feature>
<accession>A0A1I7ZQ59</accession>
<feature type="compositionally biased region" description="Basic and acidic residues" evidence="1">
    <location>
        <begin position="65"/>
        <end position="75"/>
    </location>
</feature>
<proteinExistence type="predicted"/>
<protein>
    <submittedName>
        <fullName evidence="5">J domain-containing protein</fullName>
    </submittedName>
</protein>
<keyword evidence="2" id="KW-1133">Transmembrane helix</keyword>
<name>A0A1I7ZQ59_9BILA</name>
<dbReference type="AlphaFoldDB" id="A0A1I7ZQ59"/>
<dbReference type="InterPro" id="IPR036869">
    <property type="entry name" value="J_dom_sf"/>
</dbReference>
<dbReference type="InterPro" id="IPR052763">
    <property type="entry name" value="DnaJ_C4"/>
</dbReference>
<keyword evidence="2" id="KW-0472">Membrane</keyword>
<sequence>MRCLLRASEMRGILTFARSVSYLPRQKNHYEILEVARDASSDDIKKAFVRKTNELHPDGNAFSPAKEKGNRGVKKSETEKFMELKAAYDVLRRPKLRQEYDRELRWSSEASASMFYEQGSNPSFKEAKIKVKGLQLARNRHYSGPSQKPAGHFYDPNDEIKREMKQKRFIVSIGLLLASLLALNGVYIGFQSRKKRELESSRPAPLPSS</sequence>
<keyword evidence="4" id="KW-1185">Reference proteome</keyword>
<organism evidence="4 5">
    <name type="scientific">Steinernema glaseri</name>
    <dbReference type="NCBI Taxonomy" id="37863"/>
    <lineage>
        <taxon>Eukaryota</taxon>
        <taxon>Metazoa</taxon>
        <taxon>Ecdysozoa</taxon>
        <taxon>Nematoda</taxon>
        <taxon>Chromadorea</taxon>
        <taxon>Rhabditida</taxon>
        <taxon>Tylenchina</taxon>
        <taxon>Panagrolaimomorpha</taxon>
        <taxon>Strongyloidoidea</taxon>
        <taxon>Steinernematidae</taxon>
        <taxon>Steinernema</taxon>
    </lineage>
</organism>
<evidence type="ECO:0000313" key="4">
    <source>
        <dbReference type="Proteomes" id="UP000095287"/>
    </source>
</evidence>
<dbReference type="Pfam" id="PF00226">
    <property type="entry name" value="DnaJ"/>
    <property type="match status" value="1"/>
</dbReference>
<dbReference type="CDD" id="cd06257">
    <property type="entry name" value="DnaJ"/>
    <property type="match status" value="1"/>
</dbReference>
<keyword evidence="2" id="KW-0812">Transmembrane</keyword>
<evidence type="ECO:0000256" key="2">
    <source>
        <dbReference type="SAM" id="Phobius"/>
    </source>
</evidence>
<dbReference type="PANTHER" id="PTHR44825:SF1">
    <property type="entry name" value="DNAJ HOMOLOG SUBFAMILY C MEMBER 4"/>
    <property type="match status" value="1"/>
</dbReference>
<dbReference type="PRINTS" id="PR00625">
    <property type="entry name" value="JDOMAIN"/>
</dbReference>
<dbReference type="PROSITE" id="PS50076">
    <property type="entry name" value="DNAJ_2"/>
    <property type="match status" value="1"/>
</dbReference>
<dbReference type="Proteomes" id="UP000095287">
    <property type="component" value="Unplaced"/>
</dbReference>
<dbReference type="SMART" id="SM00271">
    <property type="entry name" value="DnaJ"/>
    <property type="match status" value="1"/>
</dbReference>